<sequence length="100" mass="12063">MNDFEKQQAYERAKKKVEKEKGFYIHLTAYVIINIFLLLLNLDFADRGLERLLDWKLYITPIAWGIGLLFHFLSVFGPNFIFSKDWEERKIKELMDKENF</sequence>
<dbReference type="EMBL" id="SGXE01000002">
    <property type="protein sequence ID" value="RZS93342.1"/>
    <property type="molecule type" value="Genomic_DNA"/>
</dbReference>
<dbReference type="AlphaFoldDB" id="A0A4Q7P3T6"/>
<proteinExistence type="predicted"/>
<dbReference type="InterPro" id="IPR025698">
    <property type="entry name" value="2TM_dom"/>
</dbReference>
<gene>
    <name evidence="3" type="ORF">EV197_1920</name>
</gene>
<dbReference type="Pfam" id="PF13239">
    <property type="entry name" value="2TM"/>
    <property type="match status" value="1"/>
</dbReference>
<feature type="transmembrane region" description="Helical" evidence="1">
    <location>
        <begin position="21"/>
        <end position="42"/>
    </location>
</feature>
<name>A0A4Q7P3T6_9FLAO</name>
<comment type="caution">
    <text evidence="3">The sequence shown here is derived from an EMBL/GenBank/DDBJ whole genome shotgun (WGS) entry which is preliminary data.</text>
</comment>
<keyword evidence="1" id="KW-1133">Transmembrane helix</keyword>
<keyword evidence="1" id="KW-0812">Transmembrane</keyword>
<feature type="transmembrane region" description="Helical" evidence="1">
    <location>
        <begin position="62"/>
        <end position="82"/>
    </location>
</feature>
<organism evidence="3 4">
    <name type="scientific">Aquimarina brevivitae</name>
    <dbReference type="NCBI Taxonomy" id="323412"/>
    <lineage>
        <taxon>Bacteria</taxon>
        <taxon>Pseudomonadati</taxon>
        <taxon>Bacteroidota</taxon>
        <taxon>Flavobacteriia</taxon>
        <taxon>Flavobacteriales</taxon>
        <taxon>Flavobacteriaceae</taxon>
        <taxon>Aquimarina</taxon>
    </lineage>
</organism>
<evidence type="ECO:0000256" key="1">
    <source>
        <dbReference type="SAM" id="Phobius"/>
    </source>
</evidence>
<reference evidence="3 4" key="1">
    <citation type="submission" date="2019-02" db="EMBL/GenBank/DDBJ databases">
        <title>Genomic Encyclopedia of Type Strains, Phase IV (KMG-IV): sequencing the most valuable type-strain genomes for metagenomic binning, comparative biology and taxonomic classification.</title>
        <authorList>
            <person name="Goeker M."/>
        </authorList>
    </citation>
    <scope>NUCLEOTIDE SEQUENCE [LARGE SCALE GENOMIC DNA]</scope>
    <source>
        <strain evidence="3 4">DSM 17196</strain>
    </source>
</reference>
<evidence type="ECO:0000313" key="4">
    <source>
        <dbReference type="Proteomes" id="UP000292262"/>
    </source>
</evidence>
<evidence type="ECO:0000259" key="2">
    <source>
        <dbReference type="Pfam" id="PF13239"/>
    </source>
</evidence>
<accession>A0A4Q7P3T6</accession>
<dbReference type="Proteomes" id="UP000292262">
    <property type="component" value="Unassembled WGS sequence"/>
</dbReference>
<protein>
    <submittedName>
        <fullName evidence="3">2TM domain-containing protein</fullName>
    </submittedName>
</protein>
<evidence type="ECO:0000313" key="3">
    <source>
        <dbReference type="EMBL" id="RZS93342.1"/>
    </source>
</evidence>
<keyword evidence="4" id="KW-1185">Reference proteome</keyword>
<feature type="domain" description="2TM" evidence="2">
    <location>
        <begin position="11"/>
        <end position="96"/>
    </location>
</feature>
<keyword evidence="1" id="KW-0472">Membrane</keyword>